<dbReference type="EMBL" id="BSYO01000001">
    <property type="protein sequence ID" value="GMG99103.1"/>
    <property type="molecule type" value="Genomic_DNA"/>
</dbReference>
<dbReference type="Pfam" id="PF05920">
    <property type="entry name" value="Homeobox_KN"/>
    <property type="match status" value="1"/>
</dbReference>
<keyword evidence="4 8" id="KW-0238">DNA-binding</keyword>
<dbReference type="InterPro" id="IPR008422">
    <property type="entry name" value="KN_HD"/>
</dbReference>
<evidence type="ECO:0000256" key="6">
    <source>
        <dbReference type="ARBA" id="ARBA00023163"/>
    </source>
</evidence>
<evidence type="ECO:0000256" key="4">
    <source>
        <dbReference type="ARBA" id="ARBA00023125"/>
    </source>
</evidence>
<dbReference type="SMART" id="SM00389">
    <property type="entry name" value="HOX"/>
    <property type="match status" value="1"/>
</dbReference>
<dbReference type="PANTHER" id="PTHR11850">
    <property type="entry name" value="HOMEOBOX PROTEIN TRANSCRIPTION FACTORS"/>
    <property type="match status" value="1"/>
</dbReference>
<keyword evidence="7 8" id="KW-0539">Nucleus</keyword>
<keyword evidence="3" id="KW-0805">Transcription regulation</keyword>
<dbReference type="GO" id="GO:0005634">
    <property type="term" value="C:nucleus"/>
    <property type="evidence" value="ECO:0007669"/>
    <property type="project" value="UniProtKB-SubCell"/>
</dbReference>
<dbReference type="GO" id="GO:0003677">
    <property type="term" value="F:DNA binding"/>
    <property type="evidence" value="ECO:0007669"/>
    <property type="project" value="UniProtKB-UniRule"/>
</dbReference>
<reference evidence="10" key="1">
    <citation type="submission" date="2023-05" db="EMBL/GenBank/DDBJ databases">
        <title>Nepenthes gracilis genome sequencing.</title>
        <authorList>
            <person name="Fukushima K."/>
        </authorList>
    </citation>
    <scope>NUCLEOTIDE SEQUENCE</scope>
    <source>
        <strain evidence="10">SING2019-196</strain>
    </source>
</reference>
<accession>A0AAD3RWK5</accession>
<comment type="subcellular location">
    <subcellularLocation>
        <location evidence="1 8">Nucleus</location>
    </subcellularLocation>
</comment>
<keyword evidence="5 8" id="KW-0371">Homeobox</keyword>
<dbReference type="CDD" id="cd00086">
    <property type="entry name" value="homeodomain"/>
    <property type="match status" value="1"/>
</dbReference>
<evidence type="ECO:0000256" key="3">
    <source>
        <dbReference type="ARBA" id="ARBA00023015"/>
    </source>
</evidence>
<gene>
    <name evidence="10" type="ORF">Nepgr_000943</name>
</gene>
<dbReference type="GO" id="GO:0006355">
    <property type="term" value="P:regulation of DNA-templated transcription"/>
    <property type="evidence" value="ECO:0007669"/>
    <property type="project" value="InterPro"/>
</dbReference>
<evidence type="ECO:0000256" key="7">
    <source>
        <dbReference type="ARBA" id="ARBA00023242"/>
    </source>
</evidence>
<feature type="DNA-binding region" description="Homeobox" evidence="8">
    <location>
        <begin position="411"/>
        <end position="473"/>
    </location>
</feature>
<dbReference type="PROSITE" id="PS50071">
    <property type="entry name" value="HOMEOBOX_2"/>
    <property type="match status" value="1"/>
</dbReference>
<protein>
    <recommendedName>
        <fullName evidence="9">Homeobox domain-containing protein</fullName>
    </recommendedName>
</protein>
<keyword evidence="6" id="KW-0804">Transcription</keyword>
<proteinExistence type="inferred from homology"/>
<dbReference type="InterPro" id="IPR050224">
    <property type="entry name" value="TALE_homeobox"/>
</dbReference>
<evidence type="ECO:0000259" key="9">
    <source>
        <dbReference type="PROSITE" id="PS50071"/>
    </source>
</evidence>
<evidence type="ECO:0000313" key="11">
    <source>
        <dbReference type="Proteomes" id="UP001279734"/>
    </source>
</evidence>
<evidence type="ECO:0000256" key="2">
    <source>
        <dbReference type="ARBA" id="ARBA00006454"/>
    </source>
</evidence>
<keyword evidence="11" id="KW-1185">Reference proteome</keyword>
<comment type="caution">
    <text evidence="10">The sequence shown here is derived from an EMBL/GenBank/DDBJ whole genome shotgun (WGS) entry which is preliminary data.</text>
</comment>
<dbReference type="InterPro" id="IPR001356">
    <property type="entry name" value="HD"/>
</dbReference>
<dbReference type="Gene3D" id="1.10.10.60">
    <property type="entry name" value="Homeodomain-like"/>
    <property type="match status" value="1"/>
</dbReference>
<sequence>MERELNLPVDVPNHNHILIGGFPSQAFSGSLVRPTLFEVNAHDHTMTGLPLLSALEGETIKDLHGSHNNAVSSNGLLTMGNSALGEVSLPQDVPSEAFRALISSSCSKAVSSAAATSLGCGYGAFIDDMNDRWDLNKFFNQPELSWKPTFLPTQFCEPNGWISPNNAVVCPNLPFASSNLSNELSLSLVTCGPSVVDGMKPGHHCSHTSSGNSREPSRSFGSTCNSAQFSRVISRSRYLHIVQEILSEIASYSLENIGQMNYNSTDFMCSDTNLLASSSYSNEFPIMDGTFEAPMDLSFGIQEDEVKKSQLLSLLQMIDDRYNQCLDEIHMVISAFHAATELDHPQSHSRFALETISFLYKNLRERISSHILRMGMHADNGSAKEKERSFEKSFIQKQWALQQLRRKDQQLWRPQRGLPERSVSVLRAWMFQNFLHPYPKDAEKHLLAIKSGLTRSQVSNWFINARVRLWKPLIEEMYAELNRTKDRQSDQGAGNSNCRGQMNIYNQRFDMN</sequence>
<dbReference type="InterPro" id="IPR006563">
    <property type="entry name" value="POX_dom"/>
</dbReference>
<evidence type="ECO:0000256" key="1">
    <source>
        <dbReference type="ARBA" id="ARBA00004123"/>
    </source>
</evidence>
<comment type="similarity">
    <text evidence="2">Belongs to the TALE/BELL homeobox family.</text>
</comment>
<evidence type="ECO:0000313" key="10">
    <source>
        <dbReference type="EMBL" id="GMG99103.1"/>
    </source>
</evidence>
<dbReference type="Proteomes" id="UP001279734">
    <property type="component" value="Unassembled WGS sequence"/>
</dbReference>
<evidence type="ECO:0000256" key="5">
    <source>
        <dbReference type="ARBA" id="ARBA00023155"/>
    </source>
</evidence>
<dbReference type="InterPro" id="IPR009057">
    <property type="entry name" value="Homeodomain-like_sf"/>
</dbReference>
<dbReference type="SMART" id="SM00574">
    <property type="entry name" value="POX"/>
    <property type="match status" value="1"/>
</dbReference>
<dbReference type="AlphaFoldDB" id="A0AAD3RWK5"/>
<organism evidence="10 11">
    <name type="scientific">Nepenthes gracilis</name>
    <name type="common">Slender pitcher plant</name>
    <dbReference type="NCBI Taxonomy" id="150966"/>
    <lineage>
        <taxon>Eukaryota</taxon>
        <taxon>Viridiplantae</taxon>
        <taxon>Streptophyta</taxon>
        <taxon>Embryophyta</taxon>
        <taxon>Tracheophyta</taxon>
        <taxon>Spermatophyta</taxon>
        <taxon>Magnoliopsida</taxon>
        <taxon>eudicotyledons</taxon>
        <taxon>Gunneridae</taxon>
        <taxon>Pentapetalae</taxon>
        <taxon>Caryophyllales</taxon>
        <taxon>Nepenthaceae</taxon>
        <taxon>Nepenthes</taxon>
    </lineage>
</organism>
<feature type="domain" description="Homeobox" evidence="9">
    <location>
        <begin position="409"/>
        <end position="472"/>
    </location>
</feature>
<name>A0AAD3RWK5_NEPGR</name>
<evidence type="ECO:0000256" key="8">
    <source>
        <dbReference type="PROSITE-ProRule" id="PRU00108"/>
    </source>
</evidence>
<dbReference type="SUPFAM" id="SSF46689">
    <property type="entry name" value="Homeodomain-like"/>
    <property type="match status" value="1"/>
</dbReference>
<dbReference type="Pfam" id="PF07526">
    <property type="entry name" value="POX"/>
    <property type="match status" value="1"/>
</dbReference>